<organism evidence="11">
    <name type="scientific">uncultured Acidimicrobiales bacterium</name>
    <dbReference type="NCBI Taxonomy" id="310071"/>
    <lineage>
        <taxon>Bacteria</taxon>
        <taxon>Bacillati</taxon>
        <taxon>Actinomycetota</taxon>
        <taxon>Acidimicrobiia</taxon>
        <taxon>Acidimicrobiales</taxon>
        <taxon>environmental samples</taxon>
    </lineage>
</organism>
<evidence type="ECO:0000259" key="8">
    <source>
        <dbReference type="PROSITE" id="PS51192"/>
    </source>
</evidence>
<evidence type="ECO:0000313" key="11">
    <source>
        <dbReference type="EMBL" id="CAA9234757.1"/>
    </source>
</evidence>
<dbReference type="InterPro" id="IPR014001">
    <property type="entry name" value="Helicase_ATP-bd"/>
</dbReference>
<feature type="region of interest" description="Disordered" evidence="7">
    <location>
        <begin position="356"/>
        <end position="435"/>
    </location>
</feature>
<dbReference type="InterPro" id="IPR044742">
    <property type="entry name" value="DEAD/DEAH_RhlB"/>
</dbReference>
<dbReference type="SMART" id="SM00487">
    <property type="entry name" value="DEXDc"/>
    <property type="match status" value="1"/>
</dbReference>
<dbReference type="InterPro" id="IPR001650">
    <property type="entry name" value="Helicase_C-like"/>
</dbReference>
<dbReference type="InterPro" id="IPR011545">
    <property type="entry name" value="DEAD/DEAH_box_helicase_dom"/>
</dbReference>
<dbReference type="CDD" id="cd18787">
    <property type="entry name" value="SF2_C_DEAD"/>
    <property type="match status" value="1"/>
</dbReference>
<dbReference type="PROSITE" id="PS51194">
    <property type="entry name" value="HELICASE_CTER"/>
    <property type="match status" value="1"/>
</dbReference>
<dbReference type="SMART" id="SM00490">
    <property type="entry name" value="HELICc"/>
    <property type="match status" value="1"/>
</dbReference>
<keyword evidence="1" id="KW-0547">Nucleotide-binding</keyword>
<keyword evidence="2" id="KW-0378">Hydrolase</keyword>
<dbReference type="CDD" id="cd00268">
    <property type="entry name" value="DEADc"/>
    <property type="match status" value="1"/>
</dbReference>
<gene>
    <name evidence="11" type="ORF">AVDCRST_MAG20-1433</name>
</gene>
<evidence type="ECO:0000256" key="6">
    <source>
        <dbReference type="PROSITE-ProRule" id="PRU00552"/>
    </source>
</evidence>
<dbReference type="SUPFAM" id="SSF52540">
    <property type="entry name" value="P-loop containing nucleoside triphosphate hydrolases"/>
    <property type="match status" value="1"/>
</dbReference>
<feature type="short sequence motif" description="Q motif" evidence="6">
    <location>
        <begin position="3"/>
        <end position="31"/>
    </location>
</feature>
<keyword evidence="4" id="KW-0067">ATP-binding</keyword>
<evidence type="ECO:0000256" key="5">
    <source>
        <dbReference type="ARBA" id="ARBA00038437"/>
    </source>
</evidence>
<dbReference type="GO" id="GO:0005829">
    <property type="term" value="C:cytosol"/>
    <property type="evidence" value="ECO:0007669"/>
    <property type="project" value="TreeGrafter"/>
</dbReference>
<dbReference type="GO" id="GO:0003676">
    <property type="term" value="F:nucleic acid binding"/>
    <property type="evidence" value="ECO:0007669"/>
    <property type="project" value="InterPro"/>
</dbReference>
<keyword evidence="3 11" id="KW-0347">Helicase</keyword>
<feature type="domain" description="DEAD-box RNA helicase Q" evidence="10">
    <location>
        <begin position="3"/>
        <end position="31"/>
    </location>
</feature>
<dbReference type="PANTHER" id="PTHR47959:SF13">
    <property type="entry name" value="ATP-DEPENDENT RNA HELICASE RHLE"/>
    <property type="match status" value="1"/>
</dbReference>
<evidence type="ECO:0000256" key="3">
    <source>
        <dbReference type="ARBA" id="ARBA00022806"/>
    </source>
</evidence>
<dbReference type="InterPro" id="IPR050079">
    <property type="entry name" value="DEAD_box_RNA_helicase"/>
</dbReference>
<proteinExistence type="inferred from homology"/>
<dbReference type="GO" id="GO:0005524">
    <property type="term" value="F:ATP binding"/>
    <property type="evidence" value="ECO:0007669"/>
    <property type="project" value="UniProtKB-KW"/>
</dbReference>
<dbReference type="InterPro" id="IPR027417">
    <property type="entry name" value="P-loop_NTPase"/>
</dbReference>
<accession>A0A6J4HVQ2</accession>
<name>A0A6J4HVQ2_9ACTN</name>
<evidence type="ECO:0000259" key="9">
    <source>
        <dbReference type="PROSITE" id="PS51194"/>
    </source>
</evidence>
<comment type="similarity">
    <text evidence="5">Belongs to the DEAD box helicase family.</text>
</comment>
<protein>
    <submittedName>
        <fullName evidence="11">ATP-dependent RNA helicase</fullName>
    </submittedName>
</protein>
<dbReference type="Pfam" id="PF00270">
    <property type="entry name" value="DEAD"/>
    <property type="match status" value="1"/>
</dbReference>
<dbReference type="Pfam" id="PF00271">
    <property type="entry name" value="Helicase_C"/>
    <property type="match status" value="1"/>
</dbReference>
<dbReference type="GO" id="GO:0016787">
    <property type="term" value="F:hydrolase activity"/>
    <property type="evidence" value="ECO:0007669"/>
    <property type="project" value="UniProtKB-KW"/>
</dbReference>
<dbReference type="EMBL" id="CADCSY010000062">
    <property type="protein sequence ID" value="CAA9234757.1"/>
    <property type="molecule type" value="Genomic_DNA"/>
</dbReference>
<dbReference type="PROSITE" id="PS51195">
    <property type="entry name" value="Q_MOTIF"/>
    <property type="match status" value="1"/>
</dbReference>
<evidence type="ECO:0000259" key="10">
    <source>
        <dbReference type="PROSITE" id="PS51195"/>
    </source>
</evidence>
<feature type="domain" description="Helicase ATP-binding" evidence="8">
    <location>
        <begin position="34"/>
        <end position="205"/>
    </location>
</feature>
<evidence type="ECO:0000256" key="4">
    <source>
        <dbReference type="ARBA" id="ARBA00022840"/>
    </source>
</evidence>
<evidence type="ECO:0000256" key="1">
    <source>
        <dbReference type="ARBA" id="ARBA00022741"/>
    </source>
</evidence>
<sequence length="435" mass="46663">MTTTFNDLGVAPDLASRLASRGIDEPFPIQVAMLPPALAGRDVCGKAPTGSGKTLAFGIPLVTRISQARPRRPRGLVLAPTRELAGQIEKELTPLAAVRSRSVAAFYGGVGFGHQLNALRRGVDIVVATPGRLADLVDRGDIRLDEVDIVVIDEADRMADMGFLPEVRRLLDQVRPDRQTLLFSATLDGDVDVLVKRYQHDPVRSEVRATEEAVDLTEHAFWAAPRELRTELTVRAIDHFGSAIVFCRTKRGADRLTKQLGAHGVTAAPFHGDRTQQQREKALAAFMKGRVQALVATDVAARGIHVDEVGVVVHHDLPADHKDYVHRSGRTGRAGAAGAVVALVPPDQASEAKKLQRKLGMVPGTSTPPPPVLADGQPVVRAPVRNDVVPGPAVKGPHHNPSNDQRRRKPVPRPGPPRRGPGGGGGTRRTGTRSA</sequence>
<dbReference type="PANTHER" id="PTHR47959">
    <property type="entry name" value="ATP-DEPENDENT RNA HELICASE RHLE-RELATED"/>
    <property type="match status" value="1"/>
</dbReference>
<dbReference type="InterPro" id="IPR014014">
    <property type="entry name" value="RNA_helicase_DEAD_Q_motif"/>
</dbReference>
<evidence type="ECO:0000256" key="7">
    <source>
        <dbReference type="SAM" id="MobiDB-lite"/>
    </source>
</evidence>
<dbReference type="GO" id="GO:0003724">
    <property type="term" value="F:RNA helicase activity"/>
    <property type="evidence" value="ECO:0007669"/>
    <property type="project" value="InterPro"/>
</dbReference>
<feature type="domain" description="Helicase C-terminal" evidence="9">
    <location>
        <begin position="232"/>
        <end position="377"/>
    </location>
</feature>
<dbReference type="Gene3D" id="3.40.50.300">
    <property type="entry name" value="P-loop containing nucleotide triphosphate hydrolases"/>
    <property type="match status" value="2"/>
</dbReference>
<dbReference type="AlphaFoldDB" id="A0A6J4HVQ2"/>
<reference evidence="11" key="1">
    <citation type="submission" date="2020-02" db="EMBL/GenBank/DDBJ databases">
        <authorList>
            <person name="Meier V. D."/>
        </authorList>
    </citation>
    <scope>NUCLEOTIDE SEQUENCE</scope>
    <source>
        <strain evidence="11">AVDCRST_MAG20</strain>
    </source>
</reference>
<evidence type="ECO:0000256" key="2">
    <source>
        <dbReference type="ARBA" id="ARBA00022801"/>
    </source>
</evidence>
<dbReference type="PROSITE" id="PS51192">
    <property type="entry name" value="HELICASE_ATP_BIND_1"/>
    <property type="match status" value="1"/>
</dbReference>